<evidence type="ECO:0000313" key="2">
    <source>
        <dbReference type="EMBL" id="CAG9983958.1"/>
    </source>
</evidence>
<dbReference type="AlphaFoldDB" id="A0A9N9XY27"/>
<name>A0A9N9XY27_9HYPO</name>
<comment type="caution">
    <text evidence="2">The sequence shown here is derived from an EMBL/GenBank/DDBJ whole genome shotgun (WGS) entry which is preliminary data.</text>
</comment>
<accession>A0A9N9XY27</accession>
<protein>
    <submittedName>
        <fullName evidence="2">Uncharacterized protein</fullName>
    </submittedName>
</protein>
<proteinExistence type="predicted"/>
<organism evidence="2 3">
    <name type="scientific">Clonostachys byssicola</name>
    <dbReference type="NCBI Taxonomy" id="160290"/>
    <lineage>
        <taxon>Eukaryota</taxon>
        <taxon>Fungi</taxon>
        <taxon>Dikarya</taxon>
        <taxon>Ascomycota</taxon>
        <taxon>Pezizomycotina</taxon>
        <taxon>Sordariomycetes</taxon>
        <taxon>Hypocreomycetidae</taxon>
        <taxon>Hypocreales</taxon>
        <taxon>Bionectriaceae</taxon>
        <taxon>Clonostachys</taxon>
    </lineage>
</organism>
<evidence type="ECO:0000256" key="1">
    <source>
        <dbReference type="SAM" id="MobiDB-lite"/>
    </source>
</evidence>
<reference evidence="2" key="1">
    <citation type="submission" date="2021-10" db="EMBL/GenBank/DDBJ databases">
        <authorList>
            <person name="Piombo E."/>
        </authorList>
    </citation>
    <scope>NUCLEOTIDE SEQUENCE</scope>
</reference>
<keyword evidence="3" id="KW-1185">Reference proteome</keyword>
<evidence type="ECO:0000313" key="3">
    <source>
        <dbReference type="Proteomes" id="UP000754883"/>
    </source>
</evidence>
<feature type="compositionally biased region" description="Acidic residues" evidence="1">
    <location>
        <begin position="1"/>
        <end position="11"/>
    </location>
</feature>
<gene>
    <name evidence="2" type="ORF">CBYS24578_00008465</name>
</gene>
<feature type="region of interest" description="Disordered" evidence="1">
    <location>
        <begin position="1"/>
        <end position="20"/>
    </location>
</feature>
<sequence length="335" mass="37837">MGLSDCVDEGTSDGLQASGSDNGYGESDWIFLVGCSTAAAPDPTSLAHFQQLVAPHFFQQPVLNLIGVARTYTLGSHSTKHPDPDVFTYLLGQKCVGTLGGIRASTQSGLRVALLHSAAIGMVRFTRPLRLALSKPLRTSELRQKKRKWEIICRTTVRMMQHQEIHYSQHIQLDRAAERYSYTPHLEWEGSTLMSVIQALFIDGFPARYCRRAGQGGNKGILQNQQKLFALLSSGIYLWLDKVAESGMNMATYGRKEKETLILQKRQNPACLEYVVRAQDSQARNPAVFDDILPICLFDFEYNKAVEYWHFHWGVDVDRLAGEFWDVIERDYDDI</sequence>
<dbReference type="OrthoDB" id="3200163at2759"/>
<dbReference type="EMBL" id="CABFNO020001379">
    <property type="protein sequence ID" value="CAG9983958.1"/>
    <property type="molecule type" value="Genomic_DNA"/>
</dbReference>
<dbReference type="Proteomes" id="UP000754883">
    <property type="component" value="Unassembled WGS sequence"/>
</dbReference>